<dbReference type="AlphaFoldDB" id="A0AAN7T1H4"/>
<name>A0AAN7T1H4_9EURO</name>
<sequence>MHFALPPRKTSFPPPYARVSTKNYSEKRRRQIQYLAYLIFAVLTLYLVAAFFTGEYVRSQDGTISPGASVVIVTVLDEVSMSKDYISVIKENRDDYARRHGYQTFYTNTTTYAHLTKPSPTSWSMVPALRHALTAYSDVDYVWYLSPHALMMDPSISLYDHVFANLTNLMQKDIPVVPPDSVIHTFSHLKPSQIYLILSQDADNVAHTSFILRNSDTVPVAAGTPRDSWSQYFLDAWFDPLYRAYAFQKAENHALEHIIQWHPTILAKLAMVDQRLINSYNTMSDKTEVDLDTDVAHGKHDSQYRKGDLLVNFKGCSESKQRDCEKEIKTFYRRWQDEVGRIDGRSGTGKTQAE</sequence>
<accession>A0AAN7T1H4</accession>
<dbReference type="GO" id="GO:0000136">
    <property type="term" value="C:mannan polymerase complex"/>
    <property type="evidence" value="ECO:0007669"/>
    <property type="project" value="TreeGrafter"/>
</dbReference>
<protein>
    <submittedName>
        <fullName evidence="5">Alpha-1,6-mannosyltransferase mnn11</fullName>
    </submittedName>
</protein>
<dbReference type="InterPro" id="IPR008630">
    <property type="entry name" value="Glyco_trans_34"/>
</dbReference>
<evidence type="ECO:0000256" key="3">
    <source>
        <dbReference type="ARBA" id="ARBA00022679"/>
    </source>
</evidence>
<dbReference type="GO" id="GO:0000009">
    <property type="term" value="F:alpha-1,6-mannosyltransferase activity"/>
    <property type="evidence" value="ECO:0007669"/>
    <property type="project" value="TreeGrafter"/>
</dbReference>
<comment type="caution">
    <text evidence="5">The sequence shown here is derived from an EMBL/GenBank/DDBJ whole genome shotgun (WGS) entry which is preliminary data.</text>
</comment>
<proteinExistence type="inferred from homology"/>
<keyword evidence="2" id="KW-0328">Glycosyltransferase</keyword>
<evidence type="ECO:0000256" key="2">
    <source>
        <dbReference type="ARBA" id="ARBA00022676"/>
    </source>
</evidence>
<evidence type="ECO:0000256" key="4">
    <source>
        <dbReference type="SAM" id="Phobius"/>
    </source>
</evidence>
<dbReference type="PANTHER" id="PTHR31306">
    <property type="entry name" value="ALPHA-1,6-MANNOSYLTRANSFERASE MNN11-RELATED"/>
    <property type="match status" value="1"/>
</dbReference>
<evidence type="ECO:0000256" key="1">
    <source>
        <dbReference type="ARBA" id="ARBA00005664"/>
    </source>
</evidence>
<reference evidence="5 6" key="1">
    <citation type="submission" date="2023-08" db="EMBL/GenBank/DDBJ databases">
        <title>Black Yeasts Isolated from many extreme environments.</title>
        <authorList>
            <person name="Coleine C."/>
            <person name="Stajich J.E."/>
            <person name="Selbmann L."/>
        </authorList>
    </citation>
    <scope>NUCLEOTIDE SEQUENCE [LARGE SCALE GENOMIC DNA]</scope>
    <source>
        <strain evidence="5 6">CCFEE 5910</strain>
    </source>
</reference>
<dbReference type="GO" id="GO:0006487">
    <property type="term" value="P:protein N-linked glycosylation"/>
    <property type="evidence" value="ECO:0007669"/>
    <property type="project" value="TreeGrafter"/>
</dbReference>
<dbReference type="Pfam" id="PF05637">
    <property type="entry name" value="Glyco_transf_34"/>
    <property type="match status" value="1"/>
</dbReference>
<comment type="similarity">
    <text evidence="1">Belongs to the glycosyltransferase 34 family.</text>
</comment>
<keyword evidence="4" id="KW-0472">Membrane</keyword>
<dbReference type="Proteomes" id="UP001309876">
    <property type="component" value="Unassembled WGS sequence"/>
</dbReference>
<dbReference type="PANTHER" id="PTHR31306:SF10">
    <property type="entry name" value="ALPHA-1,6-MANNOSYLTRANSFERASE MNN11-RELATED"/>
    <property type="match status" value="1"/>
</dbReference>
<dbReference type="InterPro" id="IPR029044">
    <property type="entry name" value="Nucleotide-diphossugar_trans"/>
</dbReference>
<keyword evidence="6" id="KW-1185">Reference proteome</keyword>
<feature type="transmembrane region" description="Helical" evidence="4">
    <location>
        <begin position="34"/>
        <end position="52"/>
    </location>
</feature>
<keyword evidence="4" id="KW-0812">Transmembrane</keyword>
<organism evidence="5 6">
    <name type="scientific">Lithohypha guttulata</name>
    <dbReference type="NCBI Taxonomy" id="1690604"/>
    <lineage>
        <taxon>Eukaryota</taxon>
        <taxon>Fungi</taxon>
        <taxon>Dikarya</taxon>
        <taxon>Ascomycota</taxon>
        <taxon>Pezizomycotina</taxon>
        <taxon>Eurotiomycetes</taxon>
        <taxon>Chaetothyriomycetidae</taxon>
        <taxon>Chaetothyriales</taxon>
        <taxon>Trichomeriaceae</taxon>
        <taxon>Lithohypha</taxon>
    </lineage>
</organism>
<dbReference type="Gene3D" id="3.90.550.10">
    <property type="entry name" value="Spore Coat Polysaccharide Biosynthesis Protein SpsA, Chain A"/>
    <property type="match status" value="1"/>
</dbReference>
<evidence type="ECO:0000313" key="6">
    <source>
        <dbReference type="Proteomes" id="UP001309876"/>
    </source>
</evidence>
<gene>
    <name evidence="5" type="primary">MNN11</name>
    <name evidence="5" type="ORF">LTR05_003592</name>
</gene>
<evidence type="ECO:0000313" key="5">
    <source>
        <dbReference type="EMBL" id="KAK5086424.1"/>
    </source>
</evidence>
<keyword evidence="4" id="KW-1133">Transmembrane helix</keyword>
<keyword evidence="3" id="KW-0808">Transferase</keyword>
<dbReference type="EMBL" id="JAVRRJ010000003">
    <property type="protein sequence ID" value="KAK5086424.1"/>
    <property type="molecule type" value="Genomic_DNA"/>
</dbReference>